<reference evidence="1" key="1">
    <citation type="submission" date="2014-11" db="EMBL/GenBank/DDBJ databases">
        <authorList>
            <person name="Amaro Gonzalez C."/>
        </authorList>
    </citation>
    <scope>NUCLEOTIDE SEQUENCE</scope>
</reference>
<dbReference type="EMBL" id="GBXM01072761">
    <property type="protein sequence ID" value="JAH35816.1"/>
    <property type="molecule type" value="Transcribed_RNA"/>
</dbReference>
<organism evidence="1">
    <name type="scientific">Anguilla anguilla</name>
    <name type="common">European freshwater eel</name>
    <name type="synonym">Muraena anguilla</name>
    <dbReference type="NCBI Taxonomy" id="7936"/>
    <lineage>
        <taxon>Eukaryota</taxon>
        <taxon>Metazoa</taxon>
        <taxon>Chordata</taxon>
        <taxon>Craniata</taxon>
        <taxon>Vertebrata</taxon>
        <taxon>Euteleostomi</taxon>
        <taxon>Actinopterygii</taxon>
        <taxon>Neopterygii</taxon>
        <taxon>Teleostei</taxon>
        <taxon>Anguilliformes</taxon>
        <taxon>Anguillidae</taxon>
        <taxon>Anguilla</taxon>
    </lineage>
</organism>
<proteinExistence type="predicted"/>
<protein>
    <submittedName>
        <fullName evidence="1">Uncharacterized protein</fullName>
    </submittedName>
</protein>
<reference evidence="1" key="2">
    <citation type="journal article" date="2015" name="Fish Shellfish Immunol.">
        <title>Early steps in the European eel (Anguilla anguilla)-Vibrio vulnificus interaction in the gills: Role of the RtxA13 toxin.</title>
        <authorList>
            <person name="Callol A."/>
            <person name="Pajuelo D."/>
            <person name="Ebbesson L."/>
            <person name="Teles M."/>
            <person name="MacKenzie S."/>
            <person name="Amaro C."/>
        </authorList>
    </citation>
    <scope>NUCLEOTIDE SEQUENCE</scope>
</reference>
<sequence length="52" mass="6157">MVLVIFSFKKTTFRLFILLKISQCQYRGSSVINYIQVRRAVNLKMFLKTVVN</sequence>
<name>A0A0E9S3H2_ANGAN</name>
<evidence type="ECO:0000313" key="1">
    <source>
        <dbReference type="EMBL" id="JAH35816.1"/>
    </source>
</evidence>
<dbReference type="AlphaFoldDB" id="A0A0E9S3H2"/>
<accession>A0A0E9S3H2</accession>